<sequence length="533" mass="56695">MSTSCWDGTAQTSVQCLDTKVSTLTTDVDVMWVLLAGFIVFFMQTGFTMLEAGAVRSKNVSNIIFKNINDILIVALFFWMFGWGFAYGGDMTNTGVKPNGFIGVGEVCLTSSGIPSRDVYVSWFFQWTFTAAAATIVSGAVAERITVLSYTIFSFLMSTVIYPVVVHWIWSVHGWLSAFNASPVGRLGTNGMLDFAGSGVVHLTGGMASLVGAAILGPRKGRYGPKGEHLDEKKAREEIFRPHNRALCCLGTLVLWFGWYGFNCGSTLAASSGASYIAARVAVTTTLSAGLGGISALLTGLVVFRHLDIDALLNGVLAGLVSITAPCSLVEPWAAVVIGLIGGWLYVVSSQAINKIEIDDPLHASSVHGTCGVWGCIAVGLFATESNLANAYGLTTQVYGLFYGGGWEQLGIQLIGVICIMAWVGCLTALFFFIFKAGKILRVPPHVEDMGLDSSEHGGAVYSSAQKEAAADAALRSAGAAPQYPSYVDPVAQYPGYMAPMAPMVPSPITTPEILTMPPPLPYFDAAAPAYYY</sequence>
<protein>
    <recommendedName>
        <fullName evidence="8">Ammonium transporter</fullName>
    </recommendedName>
</protein>
<evidence type="ECO:0000256" key="4">
    <source>
        <dbReference type="ARBA" id="ARBA00022692"/>
    </source>
</evidence>
<feature type="transmembrane region" description="Helical" evidence="8">
    <location>
        <begin position="282"/>
        <end position="304"/>
    </location>
</feature>
<dbReference type="InterPro" id="IPR029020">
    <property type="entry name" value="Ammonium/urea_transptr"/>
</dbReference>
<dbReference type="PROSITE" id="PS01219">
    <property type="entry name" value="AMMONIUM_TRANSP"/>
    <property type="match status" value="1"/>
</dbReference>
<dbReference type="EMBL" id="HBJA01116080">
    <property type="protein sequence ID" value="CAE0828658.1"/>
    <property type="molecule type" value="Transcribed_RNA"/>
</dbReference>
<keyword evidence="3 8" id="KW-0813">Transport</keyword>
<accession>A0A7S4G8J5</accession>
<evidence type="ECO:0000256" key="6">
    <source>
        <dbReference type="ARBA" id="ARBA00023136"/>
    </source>
</evidence>
<reference evidence="10" key="1">
    <citation type="submission" date="2021-01" db="EMBL/GenBank/DDBJ databases">
        <authorList>
            <person name="Corre E."/>
            <person name="Pelletier E."/>
            <person name="Niang G."/>
            <person name="Scheremetjew M."/>
            <person name="Finn R."/>
            <person name="Kale V."/>
            <person name="Holt S."/>
            <person name="Cochrane G."/>
            <person name="Meng A."/>
            <person name="Brown T."/>
            <person name="Cohen L."/>
        </authorList>
    </citation>
    <scope>NUCLEOTIDE SEQUENCE</scope>
    <source>
        <strain evidence="10">CCMP1594</strain>
    </source>
</reference>
<dbReference type="GO" id="GO:0005886">
    <property type="term" value="C:plasma membrane"/>
    <property type="evidence" value="ECO:0007669"/>
    <property type="project" value="UniProtKB-SubCell"/>
</dbReference>
<evidence type="ECO:0000256" key="1">
    <source>
        <dbReference type="ARBA" id="ARBA00004141"/>
    </source>
</evidence>
<feature type="domain" description="Ammonium transporter AmtB-like" evidence="9">
    <location>
        <begin position="31"/>
        <end position="462"/>
    </location>
</feature>
<keyword evidence="6 8" id="KW-0472">Membrane</keyword>
<dbReference type="Pfam" id="PF00909">
    <property type="entry name" value="Ammonium_transp"/>
    <property type="match status" value="1"/>
</dbReference>
<feature type="transmembrane region" description="Helical" evidence="8">
    <location>
        <begin position="316"/>
        <end position="347"/>
    </location>
</feature>
<evidence type="ECO:0000259" key="9">
    <source>
        <dbReference type="Pfam" id="PF00909"/>
    </source>
</evidence>
<evidence type="ECO:0000256" key="7">
    <source>
        <dbReference type="ARBA" id="ARBA00023177"/>
    </source>
</evidence>
<dbReference type="SUPFAM" id="SSF111352">
    <property type="entry name" value="Ammonium transporter"/>
    <property type="match status" value="1"/>
</dbReference>
<keyword evidence="5 8" id="KW-1133">Transmembrane helix</keyword>
<feature type="transmembrane region" description="Helical" evidence="8">
    <location>
        <begin position="244"/>
        <end position="262"/>
    </location>
</feature>
<dbReference type="FunFam" id="1.10.3430.10:FF:000008">
    <property type="entry name" value="Ammonium transporter"/>
    <property type="match status" value="1"/>
</dbReference>
<evidence type="ECO:0000256" key="3">
    <source>
        <dbReference type="ARBA" id="ARBA00022448"/>
    </source>
</evidence>
<dbReference type="InterPro" id="IPR001905">
    <property type="entry name" value="Ammonium_transpt"/>
</dbReference>
<feature type="transmembrane region" description="Helical" evidence="8">
    <location>
        <begin position="410"/>
        <end position="435"/>
    </location>
</feature>
<dbReference type="PANTHER" id="PTHR11730">
    <property type="entry name" value="AMMONIUM TRANSPORTER"/>
    <property type="match status" value="1"/>
</dbReference>
<feature type="transmembrane region" description="Helical" evidence="8">
    <location>
        <begin position="195"/>
        <end position="216"/>
    </location>
</feature>
<evidence type="ECO:0000313" key="10">
    <source>
        <dbReference type="EMBL" id="CAE0828658.1"/>
    </source>
</evidence>
<dbReference type="NCBIfam" id="TIGR00836">
    <property type="entry name" value="amt"/>
    <property type="match status" value="1"/>
</dbReference>
<feature type="transmembrane region" description="Helical" evidence="8">
    <location>
        <begin position="71"/>
        <end position="89"/>
    </location>
</feature>
<feature type="transmembrane region" description="Helical" evidence="8">
    <location>
        <begin position="120"/>
        <end position="141"/>
    </location>
</feature>
<keyword evidence="7 8" id="KW-0924">Ammonia transport</keyword>
<evidence type="ECO:0000256" key="8">
    <source>
        <dbReference type="RuleBase" id="RU362002"/>
    </source>
</evidence>
<comment type="caution">
    <text evidence="8">Lacks conserved residue(s) required for the propagation of feature annotation.</text>
</comment>
<comment type="subcellular location">
    <subcellularLocation>
        <location evidence="8">Cell membrane</location>
        <topology evidence="8">Multi-pass membrane protein</topology>
    </subcellularLocation>
    <subcellularLocation>
        <location evidence="1">Membrane</location>
        <topology evidence="1">Multi-pass membrane protein</topology>
    </subcellularLocation>
</comment>
<comment type="similarity">
    <text evidence="2 8">Belongs to the ammonia transporter channel (TC 1.A.11.2) family.</text>
</comment>
<evidence type="ECO:0000256" key="2">
    <source>
        <dbReference type="ARBA" id="ARBA00005887"/>
    </source>
</evidence>
<dbReference type="InterPro" id="IPR024041">
    <property type="entry name" value="NH4_transpt_AmtB-like_dom"/>
</dbReference>
<feature type="transmembrane region" description="Helical" evidence="8">
    <location>
        <begin position="148"/>
        <end position="170"/>
    </location>
</feature>
<organism evidence="10">
    <name type="scientific">Eutreptiella gymnastica</name>
    <dbReference type="NCBI Taxonomy" id="73025"/>
    <lineage>
        <taxon>Eukaryota</taxon>
        <taxon>Discoba</taxon>
        <taxon>Euglenozoa</taxon>
        <taxon>Euglenida</taxon>
        <taxon>Spirocuta</taxon>
        <taxon>Euglenophyceae</taxon>
        <taxon>Eutreptiales</taxon>
        <taxon>Eutreptiaceae</taxon>
        <taxon>Eutreptiella</taxon>
    </lineage>
</organism>
<name>A0A7S4G8J5_9EUGL</name>
<dbReference type="AlphaFoldDB" id="A0A7S4G8J5"/>
<dbReference type="Gene3D" id="1.10.3430.10">
    <property type="entry name" value="Ammonium transporter AmtB like domains"/>
    <property type="match status" value="1"/>
</dbReference>
<dbReference type="PANTHER" id="PTHR11730:SF6">
    <property type="entry name" value="AMMONIUM TRANSPORTER"/>
    <property type="match status" value="1"/>
</dbReference>
<dbReference type="InterPro" id="IPR018047">
    <property type="entry name" value="Ammonium_transpt_CS"/>
</dbReference>
<gene>
    <name evidence="10" type="ORF">EGYM00163_LOCUS39935</name>
</gene>
<dbReference type="GO" id="GO:0097272">
    <property type="term" value="P:ammonium homeostasis"/>
    <property type="evidence" value="ECO:0007669"/>
    <property type="project" value="TreeGrafter"/>
</dbReference>
<feature type="transmembrane region" description="Helical" evidence="8">
    <location>
        <begin position="30"/>
        <end position="50"/>
    </location>
</feature>
<evidence type="ECO:0000256" key="5">
    <source>
        <dbReference type="ARBA" id="ARBA00022989"/>
    </source>
</evidence>
<proteinExistence type="inferred from homology"/>
<keyword evidence="4 8" id="KW-0812">Transmembrane</keyword>
<dbReference type="GO" id="GO:0008519">
    <property type="term" value="F:ammonium channel activity"/>
    <property type="evidence" value="ECO:0007669"/>
    <property type="project" value="InterPro"/>
</dbReference>